<feature type="transmembrane region" description="Helical" evidence="1">
    <location>
        <begin position="78"/>
        <end position="100"/>
    </location>
</feature>
<feature type="transmembrane region" description="Helical" evidence="1">
    <location>
        <begin position="139"/>
        <end position="157"/>
    </location>
</feature>
<feature type="transmembrane region" description="Helical" evidence="1">
    <location>
        <begin position="38"/>
        <end position="58"/>
    </location>
</feature>
<dbReference type="RefSeq" id="WP_377213066.1">
    <property type="nucleotide sequence ID" value="NZ_JBHTJV010000010.1"/>
</dbReference>
<keyword evidence="1" id="KW-0472">Membrane</keyword>
<sequence>MVGNVGQEREYVARDKTADSLIVEGQLYVEGMKAYGSAALRGIFLLNGGGVLAILSYLGSTRLAQSQISDLGISETLYSSAVCFILGLALVVAANTFAYFNFAVSSYHGPNWWRIRNFILNGDAPLGETGWFDQQTTQISSVACALVALFLFVYGAIKAAKVLAFASPI</sequence>
<gene>
    <name evidence="2" type="ORF">ACFQ14_12375</name>
</gene>
<keyword evidence="1" id="KW-1133">Transmembrane helix</keyword>
<accession>A0ABW3FFF8</accession>
<evidence type="ECO:0000313" key="3">
    <source>
        <dbReference type="Proteomes" id="UP001597101"/>
    </source>
</evidence>
<comment type="caution">
    <text evidence="2">The sequence shown here is derived from an EMBL/GenBank/DDBJ whole genome shotgun (WGS) entry which is preliminary data.</text>
</comment>
<proteinExistence type="predicted"/>
<evidence type="ECO:0000256" key="1">
    <source>
        <dbReference type="SAM" id="Phobius"/>
    </source>
</evidence>
<reference evidence="3" key="1">
    <citation type="journal article" date="2019" name="Int. J. Syst. Evol. Microbiol.">
        <title>The Global Catalogue of Microorganisms (GCM) 10K type strain sequencing project: providing services to taxonomists for standard genome sequencing and annotation.</title>
        <authorList>
            <consortium name="The Broad Institute Genomics Platform"/>
            <consortium name="The Broad Institute Genome Sequencing Center for Infectious Disease"/>
            <person name="Wu L."/>
            <person name="Ma J."/>
        </authorList>
    </citation>
    <scope>NUCLEOTIDE SEQUENCE [LARGE SCALE GENOMIC DNA]</scope>
    <source>
        <strain evidence="3">CCUG 60023</strain>
    </source>
</reference>
<dbReference type="Proteomes" id="UP001597101">
    <property type="component" value="Unassembled WGS sequence"/>
</dbReference>
<organism evidence="2 3">
    <name type="scientific">Pseudahrensia aquimaris</name>
    <dbReference type="NCBI Taxonomy" id="744461"/>
    <lineage>
        <taxon>Bacteria</taxon>
        <taxon>Pseudomonadati</taxon>
        <taxon>Pseudomonadota</taxon>
        <taxon>Alphaproteobacteria</taxon>
        <taxon>Hyphomicrobiales</taxon>
        <taxon>Ahrensiaceae</taxon>
        <taxon>Pseudahrensia</taxon>
    </lineage>
</organism>
<dbReference type="EMBL" id="JBHTJV010000010">
    <property type="protein sequence ID" value="MFD0917207.1"/>
    <property type="molecule type" value="Genomic_DNA"/>
</dbReference>
<evidence type="ECO:0000313" key="2">
    <source>
        <dbReference type="EMBL" id="MFD0917207.1"/>
    </source>
</evidence>
<protein>
    <submittedName>
        <fullName evidence="2">Uncharacterized protein</fullName>
    </submittedName>
</protein>
<name>A0ABW3FFF8_9HYPH</name>
<keyword evidence="3" id="KW-1185">Reference proteome</keyword>
<keyword evidence="1" id="KW-0812">Transmembrane</keyword>